<dbReference type="InterPro" id="IPR035965">
    <property type="entry name" value="PAS-like_dom_sf"/>
</dbReference>
<dbReference type="RefSeq" id="WP_425502671.1">
    <property type="nucleotide sequence ID" value="NZ_JACIJC010000002.1"/>
</dbReference>
<keyword evidence="6" id="KW-0285">Flavoprotein</keyword>
<proteinExistence type="predicted"/>
<evidence type="ECO:0000259" key="14">
    <source>
        <dbReference type="PROSITE" id="PS50113"/>
    </source>
</evidence>
<evidence type="ECO:0000313" key="16">
    <source>
        <dbReference type="Proteomes" id="UP000549617"/>
    </source>
</evidence>
<keyword evidence="5" id="KW-0716">Sensory transduction</keyword>
<feature type="domain" description="PAC" evidence="14">
    <location>
        <begin position="246"/>
        <end position="298"/>
    </location>
</feature>
<keyword evidence="13" id="KW-0675">Receptor</keyword>
<dbReference type="Gene3D" id="3.30.450.40">
    <property type="match status" value="1"/>
</dbReference>
<evidence type="ECO:0000313" key="15">
    <source>
        <dbReference type="EMBL" id="MBB5685207.1"/>
    </source>
</evidence>
<evidence type="ECO:0000256" key="2">
    <source>
        <dbReference type="ARBA" id="ARBA00012438"/>
    </source>
</evidence>
<dbReference type="SUPFAM" id="SSF55781">
    <property type="entry name" value="GAF domain-like"/>
    <property type="match status" value="1"/>
</dbReference>
<accession>A0A7W9AGG1</accession>
<dbReference type="InterPro" id="IPR000700">
    <property type="entry name" value="PAS-assoc_C"/>
</dbReference>
<evidence type="ECO:0000256" key="12">
    <source>
        <dbReference type="ARBA" id="ARBA00022991"/>
    </source>
</evidence>
<dbReference type="Pfam" id="PF01590">
    <property type="entry name" value="GAF"/>
    <property type="match status" value="1"/>
</dbReference>
<keyword evidence="16" id="KW-1185">Reference proteome</keyword>
<protein>
    <recommendedName>
        <fullName evidence="2">histidine kinase</fullName>
        <ecNumber evidence="2">2.7.13.3</ecNumber>
    </recommendedName>
</protein>
<dbReference type="GO" id="GO:0009881">
    <property type="term" value="F:photoreceptor activity"/>
    <property type="evidence" value="ECO:0007669"/>
    <property type="project" value="UniProtKB-KW"/>
</dbReference>
<dbReference type="Pfam" id="PF07536">
    <property type="entry name" value="HWE_HK"/>
    <property type="match status" value="1"/>
</dbReference>
<dbReference type="SMART" id="SM00065">
    <property type="entry name" value="GAF"/>
    <property type="match status" value="1"/>
</dbReference>
<dbReference type="FunFam" id="3.30.450.20:FF:000099">
    <property type="entry name" value="Sensory box sensor histidine kinase"/>
    <property type="match status" value="1"/>
</dbReference>
<comment type="caution">
    <text evidence="15">The sequence shown here is derived from an EMBL/GenBank/DDBJ whole genome shotgun (WGS) entry which is preliminary data.</text>
</comment>
<dbReference type="SUPFAM" id="SSF55785">
    <property type="entry name" value="PYP-like sensor domain (PAS domain)"/>
    <property type="match status" value="1"/>
</dbReference>
<keyword evidence="4" id="KW-0597">Phosphoprotein</keyword>
<dbReference type="AlphaFoldDB" id="A0A7W9AGG1"/>
<keyword evidence="9" id="KW-0547">Nucleotide-binding</keyword>
<keyword evidence="12" id="KW-0157">Chromophore</keyword>
<dbReference type="CDD" id="cd00130">
    <property type="entry name" value="PAS"/>
    <property type="match status" value="1"/>
</dbReference>
<dbReference type="Gene3D" id="3.30.450.20">
    <property type="entry name" value="PAS domain"/>
    <property type="match status" value="1"/>
</dbReference>
<dbReference type="GO" id="GO:0004673">
    <property type="term" value="F:protein histidine kinase activity"/>
    <property type="evidence" value="ECO:0007669"/>
    <property type="project" value="UniProtKB-EC"/>
</dbReference>
<dbReference type="EC" id="2.7.13.3" evidence="2"/>
<keyword evidence="7" id="KW-0288">FMN</keyword>
<dbReference type="InterPro" id="IPR000014">
    <property type="entry name" value="PAS"/>
</dbReference>
<evidence type="ECO:0000256" key="8">
    <source>
        <dbReference type="ARBA" id="ARBA00022679"/>
    </source>
</evidence>
<name>A0A7W9AGG1_9SPHN</name>
<dbReference type="NCBIfam" id="TIGR00229">
    <property type="entry name" value="sensory_box"/>
    <property type="match status" value="1"/>
</dbReference>
<dbReference type="SMART" id="SM00086">
    <property type="entry name" value="PAC"/>
    <property type="match status" value="1"/>
</dbReference>
<dbReference type="InterPro" id="IPR013655">
    <property type="entry name" value="PAS_fold_3"/>
</dbReference>
<evidence type="ECO:0000256" key="10">
    <source>
        <dbReference type="ARBA" id="ARBA00022777"/>
    </source>
</evidence>
<dbReference type="GO" id="GO:0005524">
    <property type="term" value="F:ATP binding"/>
    <property type="evidence" value="ECO:0007669"/>
    <property type="project" value="UniProtKB-KW"/>
</dbReference>
<evidence type="ECO:0000256" key="13">
    <source>
        <dbReference type="ARBA" id="ARBA00023170"/>
    </source>
</evidence>
<comment type="catalytic activity">
    <reaction evidence="1">
        <text>ATP + protein L-histidine = ADP + protein N-phospho-L-histidine.</text>
        <dbReference type="EC" id="2.7.13.3"/>
    </reaction>
</comment>
<sequence>MNFDEEQRLRVFEEYGILDTAPEKPFDDIVDFASALCETPIALVSFVTSDRQWFKARHGLDATETPRSQSFCAFAMLENEILVVPDATLDPRFSDNPLVTCRPDIRFYAGAPLVSPEGIPLGSLCVIDTAPREHLTSLQSMGLEVLAAQVMTQLELRRRLRRQLADDRRLRESEQGFHVLADTMPQMVWSTLPDGFHDYYNARWYEFTGVPAGSTDGEGWNDMFHPDDQDRAFKRWSQSLKTGEPYEIEYRLRHHSGEYRWTLGRAMPIRDDAGHIVRWFGTCTDIHETKSIAEEREIVAQELSHRIKNIFAVIAGLINLSARTRPEIKPLADDLRTRIQSLGRAHDFVRPHSRESRPSEDPANLQGLLGALFEPYGDADGRGVHIEGDNPAIDDRAATPLALLFHELATNASKYGALSRARGRVDVSIEVRDDDCLIDWREHGGPAIGTRPELTGFGSRLIQLSVRDQLRGDIVKSWDGDGLHARITIPLISLSR</sequence>
<evidence type="ECO:0000256" key="5">
    <source>
        <dbReference type="ARBA" id="ARBA00022606"/>
    </source>
</evidence>
<dbReference type="EMBL" id="JACIJC010000002">
    <property type="protein sequence ID" value="MBB5685207.1"/>
    <property type="molecule type" value="Genomic_DNA"/>
</dbReference>
<keyword evidence="3" id="KW-0600">Photoreceptor protein</keyword>
<dbReference type="SMART" id="SM00911">
    <property type="entry name" value="HWE_HK"/>
    <property type="match status" value="1"/>
</dbReference>
<reference evidence="15 16" key="1">
    <citation type="submission" date="2020-08" db="EMBL/GenBank/DDBJ databases">
        <title>Genomic Encyclopedia of Type Strains, Phase IV (KMG-IV): sequencing the most valuable type-strain genomes for metagenomic binning, comparative biology and taxonomic classification.</title>
        <authorList>
            <person name="Goeker M."/>
        </authorList>
    </citation>
    <scope>NUCLEOTIDE SEQUENCE [LARGE SCALE GENOMIC DNA]</scope>
    <source>
        <strain evidence="15 16">DSM 25079</strain>
    </source>
</reference>
<dbReference type="InterPro" id="IPR011102">
    <property type="entry name" value="Sig_transdc_His_kinase_HWE"/>
</dbReference>
<evidence type="ECO:0000256" key="3">
    <source>
        <dbReference type="ARBA" id="ARBA00022543"/>
    </source>
</evidence>
<dbReference type="InterPro" id="IPR003018">
    <property type="entry name" value="GAF"/>
</dbReference>
<dbReference type="SUPFAM" id="SSF55874">
    <property type="entry name" value="ATPase domain of HSP90 chaperone/DNA topoisomerase II/histidine kinase"/>
    <property type="match status" value="1"/>
</dbReference>
<evidence type="ECO:0000256" key="6">
    <source>
        <dbReference type="ARBA" id="ARBA00022630"/>
    </source>
</evidence>
<evidence type="ECO:0000256" key="11">
    <source>
        <dbReference type="ARBA" id="ARBA00022840"/>
    </source>
</evidence>
<organism evidence="15 16">
    <name type="scientific">Sphingobium boeckii</name>
    <dbReference type="NCBI Taxonomy" id="1082345"/>
    <lineage>
        <taxon>Bacteria</taxon>
        <taxon>Pseudomonadati</taxon>
        <taxon>Pseudomonadota</taxon>
        <taxon>Alphaproteobacteria</taxon>
        <taxon>Sphingomonadales</taxon>
        <taxon>Sphingomonadaceae</taxon>
        <taxon>Sphingobium</taxon>
    </lineage>
</organism>
<dbReference type="Pfam" id="PF08447">
    <property type="entry name" value="PAS_3"/>
    <property type="match status" value="1"/>
</dbReference>
<dbReference type="PANTHER" id="PTHR43102">
    <property type="entry name" value="SLR1143 PROTEIN"/>
    <property type="match status" value="1"/>
</dbReference>
<dbReference type="PROSITE" id="PS50113">
    <property type="entry name" value="PAC"/>
    <property type="match status" value="1"/>
</dbReference>
<keyword evidence="10" id="KW-0418">Kinase</keyword>
<gene>
    <name evidence="15" type="ORF">FHS49_001215</name>
</gene>
<evidence type="ECO:0000256" key="4">
    <source>
        <dbReference type="ARBA" id="ARBA00022553"/>
    </source>
</evidence>
<dbReference type="InterPro" id="IPR029016">
    <property type="entry name" value="GAF-like_dom_sf"/>
</dbReference>
<evidence type="ECO:0000256" key="7">
    <source>
        <dbReference type="ARBA" id="ARBA00022643"/>
    </source>
</evidence>
<keyword evidence="8" id="KW-0808">Transferase</keyword>
<dbReference type="PANTHER" id="PTHR43102:SF2">
    <property type="entry name" value="GAF DOMAIN-CONTAINING PROTEIN"/>
    <property type="match status" value="1"/>
</dbReference>
<dbReference type="InterPro" id="IPR036890">
    <property type="entry name" value="HATPase_C_sf"/>
</dbReference>
<evidence type="ECO:0000256" key="9">
    <source>
        <dbReference type="ARBA" id="ARBA00022741"/>
    </source>
</evidence>
<keyword evidence="11" id="KW-0067">ATP-binding</keyword>
<dbReference type="Proteomes" id="UP000549617">
    <property type="component" value="Unassembled WGS sequence"/>
</dbReference>
<dbReference type="InterPro" id="IPR001610">
    <property type="entry name" value="PAC"/>
</dbReference>
<dbReference type="Gene3D" id="3.30.565.10">
    <property type="entry name" value="Histidine kinase-like ATPase, C-terminal domain"/>
    <property type="match status" value="1"/>
</dbReference>
<evidence type="ECO:0000256" key="1">
    <source>
        <dbReference type="ARBA" id="ARBA00000085"/>
    </source>
</evidence>